<dbReference type="InterPro" id="IPR043964">
    <property type="entry name" value="P-loop_TraG"/>
</dbReference>
<dbReference type="Gene3D" id="3.40.50.300">
    <property type="entry name" value="P-loop containing nucleotide triphosphate hydrolases"/>
    <property type="match status" value="1"/>
</dbReference>
<reference evidence="3 4" key="1">
    <citation type="journal article" date="2015" name="Nature">
        <title>rRNA introns, odd ribosomes, and small enigmatic genomes across a large radiation of phyla.</title>
        <authorList>
            <person name="Brown C.T."/>
            <person name="Hug L.A."/>
            <person name="Thomas B.C."/>
            <person name="Sharon I."/>
            <person name="Castelle C.J."/>
            <person name="Singh A."/>
            <person name="Wilkins M.J."/>
            <person name="Williams K.H."/>
            <person name="Banfield J.F."/>
        </authorList>
    </citation>
    <scope>NUCLEOTIDE SEQUENCE [LARGE SCALE GENOMIC DNA]</scope>
</reference>
<dbReference type="PANTHER" id="PTHR30121:SF11">
    <property type="entry name" value="AAA+ ATPASE DOMAIN-CONTAINING PROTEIN"/>
    <property type="match status" value="1"/>
</dbReference>
<dbReference type="EMBL" id="LBUZ01000047">
    <property type="protein sequence ID" value="KKQ73914.1"/>
    <property type="molecule type" value="Genomic_DNA"/>
</dbReference>
<evidence type="ECO:0000259" key="2">
    <source>
        <dbReference type="Pfam" id="PF19044"/>
    </source>
</evidence>
<evidence type="ECO:0000256" key="1">
    <source>
        <dbReference type="SAM" id="MobiDB-lite"/>
    </source>
</evidence>
<feature type="domain" description="TraG P-loop" evidence="2">
    <location>
        <begin position="257"/>
        <end position="562"/>
    </location>
</feature>
<dbReference type="SUPFAM" id="SSF52540">
    <property type="entry name" value="P-loop containing nucleoside triphosphate hydrolases"/>
    <property type="match status" value="1"/>
</dbReference>
<gene>
    <name evidence="3" type="ORF">US96_C0047G0005</name>
</gene>
<feature type="compositionally biased region" description="Low complexity" evidence="1">
    <location>
        <begin position="627"/>
        <end position="648"/>
    </location>
</feature>
<dbReference type="CDD" id="cd01127">
    <property type="entry name" value="TrwB_TraG_TraD_VirD4"/>
    <property type="match status" value="1"/>
</dbReference>
<feature type="compositionally biased region" description="Polar residues" evidence="1">
    <location>
        <begin position="611"/>
        <end position="626"/>
    </location>
</feature>
<evidence type="ECO:0000313" key="4">
    <source>
        <dbReference type="Proteomes" id="UP000034181"/>
    </source>
</evidence>
<dbReference type="Proteomes" id="UP000034181">
    <property type="component" value="Unassembled WGS sequence"/>
</dbReference>
<organism evidence="3 4">
    <name type="scientific">Candidatus Woesebacteria bacterium GW2011_GWB1_38_5b</name>
    <dbReference type="NCBI Taxonomy" id="1618569"/>
    <lineage>
        <taxon>Bacteria</taxon>
        <taxon>Candidatus Woeseibacteriota</taxon>
    </lineage>
</organism>
<dbReference type="AlphaFoldDB" id="A0A0G0MJK6"/>
<dbReference type="Gene3D" id="1.10.8.730">
    <property type="match status" value="1"/>
</dbReference>
<accession>A0A0G0MJK6</accession>
<dbReference type="NCBIfam" id="NF045971">
    <property type="entry name" value="conju_CD1110"/>
    <property type="match status" value="1"/>
</dbReference>
<feature type="region of interest" description="Disordered" evidence="1">
    <location>
        <begin position="607"/>
        <end position="648"/>
    </location>
</feature>
<evidence type="ECO:0000313" key="3">
    <source>
        <dbReference type="EMBL" id="KKQ73914.1"/>
    </source>
</evidence>
<dbReference type="Pfam" id="PF19044">
    <property type="entry name" value="P-loop_TraG"/>
    <property type="match status" value="1"/>
</dbReference>
<protein>
    <submittedName>
        <fullName evidence="3">Type IV secretory pathway VirB4 component-like protein</fullName>
    </submittedName>
</protein>
<proteinExistence type="predicted"/>
<name>A0A0G0MJK6_9BACT</name>
<dbReference type="InterPro" id="IPR051162">
    <property type="entry name" value="T4SS_component"/>
</dbReference>
<comment type="caution">
    <text evidence="3">The sequence shown here is derived from an EMBL/GenBank/DDBJ whole genome shotgun (WGS) entry which is preliminary data.</text>
</comment>
<dbReference type="PANTHER" id="PTHR30121">
    <property type="entry name" value="UNCHARACTERIZED PROTEIN YJGR-RELATED"/>
    <property type="match status" value="1"/>
</dbReference>
<sequence length="648" mass="73065">MGIFGSKDKNQIKNVNPMLDYEPNPYSEKLKNLEKGLNSVTDIIAPASIEVDFGHIRIGEKFHKTFFVVGYPRFVSPNWLEPLIDFDHSLNISMFCYPSTSSDVLSDLRRKITEMEATIMQQEEENKVPDPVVKAQLEDALAVQEELAKGMERFFQFSLYITLISDDLEELKEASKKLKTLLSSILITAKPATLQMEDGFKSTIPIGEDQLYLPRNMDTTSLASTFPFVSTTLTQDKGIMYGINQLNGSLIIFDRYSLENANEVVFGKSGAGKSYLIKLEAMRQFMFGTEVIIIDPEGEYGPVAHAMGGEYIEFTPASPVKINPFDLSGLYEEGENELGLKILSLHALLRIVLGELDAGHDAILDRALVEAYRQKGITVDPSTQTKVPPLMEDLYKILLGMEDQISSDLALRLERFIKGSMAGIFNQQSNFDIRNPMTVFSMRGLEDTLRPIAMHIILDFIWTKIRKDLKKRLLILDEAWYLMKYPDSASFVHGISKRARKYYLALTTATQDVQDFLSTDYGKAVLSNSSIQMLLKESPTEIDLVSQIFYLSQNEKQLLLSAGVGEGLFFAGLNHVAMRVLAAPFEHELITSNPEEVLRQRQKEAIMDPLAQNQASQNETQQIQFSQPNEAPQQNTQEQNPNQDNNKT</sequence>
<dbReference type="InterPro" id="IPR027417">
    <property type="entry name" value="P-loop_NTPase"/>
</dbReference>